<comment type="caution">
    <text evidence="1">The sequence shown here is derived from an EMBL/GenBank/DDBJ whole genome shotgun (WGS) entry which is preliminary data.</text>
</comment>
<sequence>MGGLVTFIRRELARFDLAGRLSLVDINLIGKRFGIGFIGQRLPRYFHKIRVAQILRAVGVGIFLRFSHYLHGISAAKPVLLHIEVFENIEDLYDVNTARGRRWHGEDLISAIVAANRRTIHGFIAG</sequence>
<protein>
    <submittedName>
        <fullName evidence="1">Uncharacterized protein</fullName>
    </submittedName>
</protein>
<dbReference type="EMBL" id="VSSQ01087256">
    <property type="protein sequence ID" value="MPN34291.1"/>
    <property type="molecule type" value="Genomic_DNA"/>
</dbReference>
<dbReference type="AlphaFoldDB" id="A0A645H5I2"/>
<gene>
    <name evidence="1" type="ORF">SDC9_181784</name>
</gene>
<reference evidence="1" key="1">
    <citation type="submission" date="2019-08" db="EMBL/GenBank/DDBJ databases">
        <authorList>
            <person name="Kucharzyk K."/>
            <person name="Murdoch R.W."/>
            <person name="Higgins S."/>
            <person name="Loffler F."/>
        </authorList>
    </citation>
    <scope>NUCLEOTIDE SEQUENCE</scope>
</reference>
<accession>A0A645H5I2</accession>
<name>A0A645H5I2_9ZZZZ</name>
<organism evidence="1">
    <name type="scientific">bioreactor metagenome</name>
    <dbReference type="NCBI Taxonomy" id="1076179"/>
    <lineage>
        <taxon>unclassified sequences</taxon>
        <taxon>metagenomes</taxon>
        <taxon>ecological metagenomes</taxon>
    </lineage>
</organism>
<evidence type="ECO:0000313" key="1">
    <source>
        <dbReference type="EMBL" id="MPN34291.1"/>
    </source>
</evidence>
<proteinExistence type="predicted"/>